<accession>A0A7W7PVT5</accession>
<evidence type="ECO:0000313" key="1">
    <source>
        <dbReference type="EMBL" id="MBB4902199.1"/>
    </source>
</evidence>
<organism evidence="1 2">
    <name type="scientific">Streptomyces griseomycini</name>
    <dbReference type="NCBI Taxonomy" id="66895"/>
    <lineage>
        <taxon>Bacteria</taxon>
        <taxon>Bacillati</taxon>
        <taxon>Actinomycetota</taxon>
        <taxon>Actinomycetes</taxon>
        <taxon>Kitasatosporales</taxon>
        <taxon>Streptomycetaceae</taxon>
        <taxon>Streptomyces</taxon>
    </lineage>
</organism>
<dbReference type="Gene3D" id="3.30.750.24">
    <property type="entry name" value="STAS domain"/>
    <property type="match status" value="1"/>
</dbReference>
<comment type="caution">
    <text evidence="1">The sequence shown here is derived from an EMBL/GenBank/DDBJ whole genome shotgun (WGS) entry which is preliminary data.</text>
</comment>
<dbReference type="SUPFAM" id="SSF52091">
    <property type="entry name" value="SpoIIaa-like"/>
    <property type="match status" value="1"/>
</dbReference>
<evidence type="ECO:0008006" key="3">
    <source>
        <dbReference type="Google" id="ProtNLM"/>
    </source>
</evidence>
<keyword evidence="2" id="KW-1185">Reference proteome</keyword>
<gene>
    <name evidence="1" type="ORF">FHS37_006291</name>
</gene>
<sequence>MLLFPCHRLTEDQIVIEIDDAIDFNTEDVAHGHLCGEIPRSAARTVIIDVQTPLVTATAVSVLLRTRRFAHGRGAVLCAVARRSPARRVLRATGVCRYLRVAATLPGAVRLTRGCRSLPEPPTRQGDGALT</sequence>
<dbReference type="EMBL" id="JACHJI010000014">
    <property type="protein sequence ID" value="MBB4902199.1"/>
    <property type="molecule type" value="Genomic_DNA"/>
</dbReference>
<reference evidence="1 2" key="1">
    <citation type="submission" date="2020-08" db="EMBL/GenBank/DDBJ databases">
        <title>Genomic Encyclopedia of Type Strains, Phase III (KMG-III): the genomes of soil and plant-associated and newly described type strains.</title>
        <authorList>
            <person name="Whitman W."/>
        </authorList>
    </citation>
    <scope>NUCLEOTIDE SEQUENCE [LARGE SCALE GENOMIC DNA]</scope>
    <source>
        <strain evidence="1 2">CECT 3273</strain>
    </source>
</reference>
<dbReference type="RefSeq" id="WP_184827352.1">
    <property type="nucleotide sequence ID" value="NZ_BMTK01000015.1"/>
</dbReference>
<dbReference type="InterPro" id="IPR036513">
    <property type="entry name" value="STAS_dom_sf"/>
</dbReference>
<dbReference type="Proteomes" id="UP000579523">
    <property type="component" value="Unassembled WGS sequence"/>
</dbReference>
<proteinExistence type="predicted"/>
<evidence type="ECO:0000313" key="2">
    <source>
        <dbReference type="Proteomes" id="UP000579523"/>
    </source>
</evidence>
<dbReference type="AlphaFoldDB" id="A0A7W7PVT5"/>
<protein>
    <recommendedName>
        <fullName evidence="3">Anti-sigma factor antagonist</fullName>
    </recommendedName>
</protein>
<name>A0A7W7PVT5_9ACTN</name>